<dbReference type="GO" id="GO:0016788">
    <property type="term" value="F:hydrolase activity, acting on ester bonds"/>
    <property type="evidence" value="ECO:0007669"/>
    <property type="project" value="InterPro"/>
</dbReference>
<sequence>MTNTLTCVFLVFLSCGLAFGARTKLFSLNGQHGKSTFTPTDDADGICATRVAIYGYTCEEHTVTTPDGYILSMQRIPTGISGAAASRPPVLLQHGLLMDGITWLLNAPDESLAFILADNGFDVWIANTRGTRYSRGHTSLSPDDSVYWDWSWDELVTNEFPATLQYVHDQTGQNLHYVGHSLGTLIPLASFAQGKKPDMLISAALMSPIAYLGQVSSPLAKAAADSFLAEDLYWLGVNEFDPKGIAVLKLLKLICNKPGVDCFDLMTTFTGKNCCLNSSNTEVFLANEPQSTSTKNMVHLAQMMRGGTIAMYDYEDSDDNMKHYGQTTPPVYNMTSIPSSIPLFLSYGGEDALSDANDVQILLGSLKNHDGHQFVVQYQYNYAHADFVMGVNANQIVYDPLMAFFNSQ</sequence>
<evidence type="ECO:0000256" key="3">
    <source>
        <dbReference type="PIRSR" id="PIRSR000862-1"/>
    </source>
</evidence>
<dbReference type="SUPFAM" id="SSF53474">
    <property type="entry name" value="alpha/beta-Hydrolases"/>
    <property type="match status" value="1"/>
</dbReference>
<evidence type="ECO:0000313" key="7">
    <source>
        <dbReference type="Proteomes" id="UP000230069"/>
    </source>
</evidence>
<dbReference type="Gene3D" id="3.40.50.1820">
    <property type="entry name" value="alpha/beta hydrolase"/>
    <property type="match status" value="1"/>
</dbReference>
<keyword evidence="7" id="KW-1185">Reference proteome</keyword>
<dbReference type="InterPro" id="IPR029058">
    <property type="entry name" value="AB_hydrolase_fold"/>
</dbReference>
<reference evidence="6 7" key="1">
    <citation type="submission" date="2017-09" db="EMBL/GenBank/DDBJ databases">
        <title>WGS assembly of Aquilegia coerulea Goldsmith.</title>
        <authorList>
            <person name="Hodges S."/>
            <person name="Kramer E."/>
            <person name="Nordborg M."/>
            <person name="Tomkins J."/>
            <person name="Borevitz J."/>
            <person name="Derieg N."/>
            <person name="Yan J."/>
            <person name="Mihaltcheva S."/>
            <person name="Hayes R.D."/>
            <person name="Rokhsar D."/>
        </authorList>
    </citation>
    <scope>NUCLEOTIDE SEQUENCE [LARGE SCALE GENOMIC DNA]</scope>
    <source>
        <strain evidence="7">cv. Goldsmith</strain>
    </source>
</reference>
<dbReference type="InterPro" id="IPR006693">
    <property type="entry name" value="AB_hydrolase_lipase"/>
</dbReference>
<organism evidence="6 7">
    <name type="scientific">Aquilegia coerulea</name>
    <name type="common">Rocky mountain columbine</name>
    <dbReference type="NCBI Taxonomy" id="218851"/>
    <lineage>
        <taxon>Eukaryota</taxon>
        <taxon>Viridiplantae</taxon>
        <taxon>Streptophyta</taxon>
        <taxon>Embryophyta</taxon>
        <taxon>Tracheophyta</taxon>
        <taxon>Spermatophyta</taxon>
        <taxon>Magnoliopsida</taxon>
        <taxon>Ranunculales</taxon>
        <taxon>Ranunculaceae</taxon>
        <taxon>Thalictroideae</taxon>
        <taxon>Aquilegia</taxon>
    </lineage>
</organism>
<evidence type="ECO:0000259" key="5">
    <source>
        <dbReference type="Pfam" id="PF04083"/>
    </source>
</evidence>
<dbReference type="InParanoid" id="A0A2G5CM92"/>
<feature type="active site" description="Nucleophile" evidence="3">
    <location>
        <position position="181"/>
    </location>
</feature>
<comment type="similarity">
    <text evidence="1 2">Belongs to the AB hydrolase superfamily. Lipase family.</text>
</comment>
<feature type="active site" description="Charge relay system" evidence="3">
    <location>
        <position position="351"/>
    </location>
</feature>
<feature type="chain" id="PRO_5013962498" description="Lipase" evidence="4">
    <location>
        <begin position="21"/>
        <end position="408"/>
    </location>
</feature>
<proteinExistence type="inferred from homology"/>
<feature type="domain" description="Partial AB-hydrolase lipase" evidence="5">
    <location>
        <begin position="51"/>
        <end position="106"/>
    </location>
</feature>
<accession>A0A2G5CM92</accession>
<dbReference type="EMBL" id="KZ305062">
    <property type="protein sequence ID" value="PIA32379.1"/>
    <property type="molecule type" value="Genomic_DNA"/>
</dbReference>
<evidence type="ECO:0000256" key="2">
    <source>
        <dbReference type="PIRNR" id="PIRNR000862"/>
    </source>
</evidence>
<dbReference type="FunFam" id="3.40.50.1820:FF:000126">
    <property type="entry name" value="Lipase"/>
    <property type="match status" value="1"/>
</dbReference>
<dbReference type="OrthoDB" id="9974421at2759"/>
<gene>
    <name evidence="6" type="ORF">AQUCO_04500172v1</name>
</gene>
<dbReference type="AlphaFoldDB" id="A0A2G5CM92"/>
<dbReference type="Proteomes" id="UP000230069">
    <property type="component" value="Unassembled WGS sequence"/>
</dbReference>
<protein>
    <recommendedName>
        <fullName evidence="2">Lipase</fullName>
    </recommendedName>
</protein>
<evidence type="ECO:0000313" key="6">
    <source>
        <dbReference type="EMBL" id="PIA32379.1"/>
    </source>
</evidence>
<evidence type="ECO:0000256" key="1">
    <source>
        <dbReference type="ARBA" id="ARBA00010701"/>
    </source>
</evidence>
<feature type="active site" description="Charge relay system" evidence="3">
    <location>
        <position position="384"/>
    </location>
</feature>
<feature type="signal peptide" evidence="4">
    <location>
        <begin position="1"/>
        <end position="20"/>
    </location>
</feature>
<dbReference type="PIRSF" id="PIRSF000862">
    <property type="entry name" value="Steryl_ester_lip"/>
    <property type="match status" value="1"/>
</dbReference>
<keyword evidence="2" id="KW-0378">Hydrolase</keyword>
<keyword evidence="2" id="KW-0442">Lipid degradation</keyword>
<keyword evidence="2" id="KW-0443">Lipid metabolism</keyword>
<dbReference type="GO" id="GO:0016042">
    <property type="term" value="P:lipid catabolic process"/>
    <property type="evidence" value="ECO:0007669"/>
    <property type="project" value="UniProtKB-KW"/>
</dbReference>
<keyword evidence="4" id="KW-0732">Signal</keyword>
<dbReference type="InterPro" id="IPR025483">
    <property type="entry name" value="Lipase_euk"/>
</dbReference>
<evidence type="ECO:0000256" key="4">
    <source>
        <dbReference type="SAM" id="SignalP"/>
    </source>
</evidence>
<dbReference type="STRING" id="218851.A0A2G5CM92"/>
<name>A0A2G5CM92_AQUCA</name>
<dbReference type="Pfam" id="PF04083">
    <property type="entry name" value="Abhydro_lipase"/>
    <property type="match status" value="1"/>
</dbReference>
<dbReference type="PANTHER" id="PTHR11005">
    <property type="entry name" value="LYSOSOMAL ACID LIPASE-RELATED"/>
    <property type="match status" value="1"/>
</dbReference>